<dbReference type="InterPro" id="IPR004180">
    <property type="entry name" value="DUF226_BOR_spp"/>
</dbReference>
<name>A0AAN0X708_BORHE</name>
<dbReference type="RefSeq" id="WP_025407110.1">
    <property type="nucleotide sequence ID" value="NZ_CP014826.1"/>
</dbReference>
<proteinExistence type="predicted"/>
<geneLocation type="plasmid" evidence="2">
    <name>unnamed 11</name>
</geneLocation>
<evidence type="ECO:0000313" key="1">
    <source>
        <dbReference type="EMBL" id="AMR76244.1"/>
    </source>
</evidence>
<dbReference type="EMBL" id="CP014826">
    <property type="protein sequence ID" value="AMR76244.1"/>
    <property type="molecule type" value="Genomic_DNA"/>
</dbReference>
<evidence type="ECO:0008006" key="3">
    <source>
        <dbReference type="Google" id="ProtNLM"/>
    </source>
</evidence>
<dbReference type="AlphaFoldDB" id="A0AAN0X708"/>
<gene>
    <name evidence="1" type="ORF">A0V01_06565</name>
</gene>
<reference evidence="1" key="1">
    <citation type="submission" date="2016-03" db="EMBL/GenBank/DDBJ databases">
        <title>Borrelia hermsii Genome sequencing and assembly.</title>
        <authorList>
            <person name="Bontemps-Gallo S."/>
            <person name="Stewart S."/>
        </authorList>
    </citation>
    <scope>NUCLEOTIDE SEQUENCE [LARGE SCALE GENOMIC DNA]</scope>
    <source>
        <strain evidence="1">DAH-2E7</strain>
        <plasmid evidence="1">unnamed</plasmid>
        <plasmid>unnamed 11</plasmid>
    </source>
</reference>
<sequence>MDCALENVEKEKIKLIPKEKKPLFIKIEEVEGRKIYHTKIMMDLYTFKTKDNRKHKFFIAFRGLFDQNKIEYFHLFSIREGDKFLGIRYGYRKPIKNILTKYQENGITKSYIFSKAYYIEFKFKKGSVFCYLRRLAYLLRKDVTHKQYYKALINMLIELEKQVYEFYGKKLSEGGLITKWIEKNLK</sequence>
<evidence type="ECO:0000313" key="2">
    <source>
        <dbReference type="Proteomes" id="UP000075229"/>
    </source>
</evidence>
<organism evidence="1">
    <name type="scientific">Borrelia hermsii</name>
    <dbReference type="NCBI Taxonomy" id="140"/>
    <lineage>
        <taxon>Bacteria</taxon>
        <taxon>Pseudomonadati</taxon>
        <taxon>Spirochaetota</taxon>
        <taxon>Spirochaetia</taxon>
        <taxon>Spirochaetales</taxon>
        <taxon>Borreliaceae</taxon>
        <taxon>Borrelia</taxon>
    </lineage>
</organism>
<protein>
    <recommendedName>
        <fullName evidence="3">Cytosolic protein</fullName>
    </recommendedName>
</protein>
<dbReference type="Pfam" id="PF02890">
    <property type="entry name" value="DUF226"/>
    <property type="match status" value="1"/>
</dbReference>
<accession>A0AAN0X708</accession>
<keyword evidence="1" id="KW-0614">Plasmid</keyword>